<evidence type="ECO:0000256" key="1">
    <source>
        <dbReference type="ARBA" id="ARBA00006479"/>
    </source>
</evidence>
<evidence type="ECO:0000313" key="2">
    <source>
        <dbReference type="EMBL" id="TQR11450.1"/>
    </source>
</evidence>
<comment type="caution">
    <text evidence="2">The sequence shown here is derived from an EMBL/GenBank/DDBJ whole genome shotgun (WGS) entry which is preliminary data.</text>
</comment>
<organism evidence="2 3">
    <name type="scientific">Psychrobacillus lasiicapitis</name>
    <dbReference type="NCBI Taxonomy" id="1636719"/>
    <lineage>
        <taxon>Bacteria</taxon>
        <taxon>Bacillati</taxon>
        <taxon>Bacillota</taxon>
        <taxon>Bacilli</taxon>
        <taxon>Bacillales</taxon>
        <taxon>Bacillaceae</taxon>
        <taxon>Psychrobacillus</taxon>
    </lineage>
</organism>
<dbReference type="AlphaFoldDB" id="A0A544T210"/>
<dbReference type="Pfam" id="PF00480">
    <property type="entry name" value="ROK"/>
    <property type="match status" value="1"/>
</dbReference>
<evidence type="ECO:0000313" key="3">
    <source>
        <dbReference type="Proteomes" id="UP000317316"/>
    </source>
</evidence>
<protein>
    <submittedName>
        <fullName evidence="2">ROK family protein</fullName>
    </submittedName>
</protein>
<dbReference type="Proteomes" id="UP000317316">
    <property type="component" value="Unassembled WGS sequence"/>
</dbReference>
<reference evidence="2 3" key="1">
    <citation type="submission" date="2019-05" db="EMBL/GenBank/DDBJ databases">
        <title>Psychrobacillus vulpis sp. nov., a new species isolated from feces of a red fox that inhabits in The Tablas de Daimiel Natural Park, Albacete, Spain.</title>
        <authorList>
            <person name="Rodriguez M."/>
            <person name="Reina J.C."/>
            <person name="Bejar V."/>
            <person name="Llamas I."/>
        </authorList>
    </citation>
    <scope>NUCLEOTIDE SEQUENCE [LARGE SCALE GENOMIC DNA]</scope>
    <source>
        <strain evidence="2 3">NEAU-3TGS17</strain>
    </source>
</reference>
<dbReference type="InterPro" id="IPR043129">
    <property type="entry name" value="ATPase_NBD"/>
</dbReference>
<dbReference type="SUPFAM" id="SSF53067">
    <property type="entry name" value="Actin-like ATPase domain"/>
    <property type="match status" value="1"/>
</dbReference>
<proteinExistence type="inferred from homology"/>
<comment type="similarity">
    <text evidence="1">Belongs to the ROK (NagC/XylR) family.</text>
</comment>
<dbReference type="InterPro" id="IPR000600">
    <property type="entry name" value="ROK"/>
</dbReference>
<gene>
    <name evidence="2" type="ORF">FG382_16050</name>
</gene>
<dbReference type="EMBL" id="VDGH01000009">
    <property type="protein sequence ID" value="TQR11450.1"/>
    <property type="molecule type" value="Genomic_DNA"/>
</dbReference>
<keyword evidence="3" id="KW-1185">Reference proteome</keyword>
<accession>A0A544T210</accession>
<dbReference type="OrthoDB" id="9795247at2"/>
<name>A0A544T210_9BACI</name>
<dbReference type="PANTHER" id="PTHR18964:SF149">
    <property type="entry name" value="BIFUNCTIONAL UDP-N-ACETYLGLUCOSAMINE 2-EPIMERASE_N-ACETYLMANNOSAMINE KINASE"/>
    <property type="match status" value="1"/>
</dbReference>
<dbReference type="CDD" id="cd23763">
    <property type="entry name" value="ASKHA_ATPase_ROK"/>
    <property type="match status" value="1"/>
</dbReference>
<dbReference type="PANTHER" id="PTHR18964">
    <property type="entry name" value="ROK (REPRESSOR, ORF, KINASE) FAMILY"/>
    <property type="match status" value="1"/>
</dbReference>
<dbReference type="Gene3D" id="3.30.420.40">
    <property type="match status" value="2"/>
</dbReference>
<dbReference type="RefSeq" id="WP_142539894.1">
    <property type="nucleotide sequence ID" value="NZ_BMIE01000007.1"/>
</dbReference>
<sequence length="296" mass="32487">MGYILAADIGGTKLATALFKNDGTVVKTNESLSEKKDEELLFQCLVNSFRSLCINEGVNFDDINGIAVGIPGIVDAEKGIAVFQNNLPWRDFPLVERLESEFPQSKIMMDNDVYMATWGEYTTRGFSSETMVYMTLSTGISCCLIHQGLFLRGSGMAGEIGFSLTGTSDTSLETLVSGPALELKGRKQFNNPELSLKEMMVGYYQGNVHIARIINEAVTALAKEVYQILVFTDPHCIVLGGGVFNHHPTLIEAVRKEVGQYLHHPLLKGKEERIEASIYKGEAGIRGAASRVINIK</sequence>